<evidence type="ECO:0000313" key="3">
    <source>
        <dbReference type="EMBL" id="BAD31603.1"/>
    </source>
</evidence>
<evidence type="ECO:0000256" key="1">
    <source>
        <dbReference type="SAM" id="MobiDB-lite"/>
    </source>
</evidence>
<organism evidence="3 4">
    <name type="scientific">Oryza sativa subsp. japonica</name>
    <name type="common">Rice</name>
    <dbReference type="NCBI Taxonomy" id="39947"/>
    <lineage>
        <taxon>Eukaryota</taxon>
        <taxon>Viridiplantae</taxon>
        <taxon>Streptophyta</taxon>
        <taxon>Embryophyta</taxon>
        <taxon>Tracheophyta</taxon>
        <taxon>Spermatophyta</taxon>
        <taxon>Magnoliopsida</taxon>
        <taxon>Liliopsida</taxon>
        <taxon>Poales</taxon>
        <taxon>Poaceae</taxon>
        <taxon>BOP clade</taxon>
        <taxon>Oryzoideae</taxon>
        <taxon>Oryzeae</taxon>
        <taxon>Oryzinae</taxon>
        <taxon>Oryza</taxon>
        <taxon>Oryza sativa</taxon>
    </lineage>
</organism>
<dbReference type="EMBL" id="AP005632">
    <property type="protein sequence ID" value="BAD31603.1"/>
    <property type="molecule type" value="Genomic_DNA"/>
</dbReference>
<reference evidence="4" key="4">
    <citation type="journal article" date="2008" name="Nucleic Acids Res.">
        <title>The rice annotation project database (RAP-DB): 2008 update.</title>
        <authorList>
            <consortium name="The rice annotation project (RAP)"/>
        </authorList>
    </citation>
    <scope>GENOME REANNOTATION</scope>
    <source>
        <strain evidence="4">cv. Nipponbare</strain>
    </source>
</reference>
<protein>
    <submittedName>
        <fullName evidence="3">Uncharacterized protein</fullName>
    </submittedName>
</protein>
<name>Q69NW4_ORYSJ</name>
<feature type="region of interest" description="Disordered" evidence="1">
    <location>
        <begin position="1"/>
        <end position="68"/>
    </location>
</feature>
<reference evidence="3" key="2">
    <citation type="submission" date="2002-08" db="EMBL/GenBank/DDBJ databases">
        <title>Oryza sativa nipponbare(GA3) genomic DNA, chromosome 7, BAC clone:OSJNBb0050B07.</title>
        <authorList>
            <person name="Sasaki T."/>
            <person name="Matsumoto T."/>
            <person name="Katayose Y."/>
        </authorList>
    </citation>
    <scope>NUCLEOTIDE SEQUENCE</scope>
</reference>
<proteinExistence type="predicted"/>
<sequence length="112" mass="12216">MGVRRRGGPAAWGRGGGGPRRRHGGPASASRERDRELHRDRERGRGLSPKRRGGGVCGGGGEDRQATAVAAKEKPMLDLDGKMSKCWWRRRGRTGNIYTPGSLLLVGEKNRE</sequence>
<reference evidence="2" key="1">
    <citation type="submission" date="2002-06" db="EMBL/GenBank/DDBJ databases">
        <title>Oryza sativa nipponbare(GA3) genomic DNA, chromosome 7, BAC clone:OSJNBa0024L18.</title>
        <authorList>
            <person name="Sasaki T."/>
            <person name="Matsumoto T."/>
            <person name="Katayose Y."/>
        </authorList>
    </citation>
    <scope>NUCLEOTIDE SEQUENCE</scope>
</reference>
<accession>Q69NW4</accession>
<dbReference type="Proteomes" id="UP000000763">
    <property type="component" value="Chromosome 7"/>
</dbReference>
<reference evidence="4" key="3">
    <citation type="journal article" date="2005" name="Nature">
        <title>The map-based sequence of the rice genome.</title>
        <authorList>
            <consortium name="International rice genome sequencing project (IRGSP)"/>
            <person name="Matsumoto T."/>
            <person name="Wu J."/>
            <person name="Kanamori H."/>
            <person name="Katayose Y."/>
            <person name="Fujisawa M."/>
            <person name="Namiki N."/>
            <person name="Mizuno H."/>
            <person name="Yamamoto K."/>
            <person name="Antonio B.A."/>
            <person name="Baba T."/>
            <person name="Sakata K."/>
            <person name="Nagamura Y."/>
            <person name="Aoki H."/>
            <person name="Arikawa K."/>
            <person name="Arita K."/>
            <person name="Bito T."/>
            <person name="Chiden Y."/>
            <person name="Fujitsuka N."/>
            <person name="Fukunaka R."/>
            <person name="Hamada M."/>
            <person name="Harada C."/>
            <person name="Hayashi A."/>
            <person name="Hijishita S."/>
            <person name="Honda M."/>
            <person name="Hosokawa S."/>
            <person name="Ichikawa Y."/>
            <person name="Idonuma A."/>
            <person name="Iijima M."/>
            <person name="Ikeda M."/>
            <person name="Ikeno M."/>
            <person name="Ito K."/>
            <person name="Ito S."/>
            <person name="Ito T."/>
            <person name="Ito Y."/>
            <person name="Ito Y."/>
            <person name="Iwabuchi A."/>
            <person name="Kamiya K."/>
            <person name="Karasawa W."/>
            <person name="Kurita K."/>
            <person name="Katagiri S."/>
            <person name="Kikuta A."/>
            <person name="Kobayashi H."/>
            <person name="Kobayashi N."/>
            <person name="Machita K."/>
            <person name="Maehara T."/>
            <person name="Masukawa M."/>
            <person name="Mizubayashi T."/>
            <person name="Mukai Y."/>
            <person name="Nagasaki H."/>
            <person name="Nagata Y."/>
            <person name="Naito S."/>
            <person name="Nakashima M."/>
            <person name="Nakama Y."/>
            <person name="Nakamichi Y."/>
            <person name="Nakamura M."/>
            <person name="Meguro A."/>
            <person name="Negishi M."/>
            <person name="Ohta I."/>
            <person name="Ohta T."/>
            <person name="Okamoto M."/>
            <person name="Ono N."/>
            <person name="Saji S."/>
            <person name="Sakaguchi M."/>
            <person name="Sakai K."/>
            <person name="Shibata M."/>
            <person name="Shimokawa T."/>
            <person name="Song J."/>
            <person name="Takazaki Y."/>
            <person name="Terasawa K."/>
            <person name="Tsugane M."/>
            <person name="Tsuji K."/>
            <person name="Ueda S."/>
            <person name="Waki K."/>
            <person name="Yamagata H."/>
            <person name="Yamamoto M."/>
            <person name="Yamamoto S."/>
            <person name="Yamane H."/>
            <person name="Yoshiki S."/>
            <person name="Yoshihara R."/>
            <person name="Yukawa K."/>
            <person name="Zhong H."/>
            <person name="Yano M."/>
            <person name="Yuan Q."/>
            <person name="Ouyang S."/>
            <person name="Liu J."/>
            <person name="Jones K.M."/>
            <person name="Gansberger K."/>
            <person name="Moffat K."/>
            <person name="Hill J."/>
            <person name="Bera J."/>
            <person name="Fadrosh D."/>
            <person name="Jin S."/>
            <person name="Johri S."/>
            <person name="Kim M."/>
            <person name="Overton L."/>
            <person name="Reardon M."/>
            <person name="Tsitrin T."/>
            <person name="Vuong H."/>
            <person name="Weaver B."/>
            <person name="Ciecko A."/>
            <person name="Tallon L."/>
            <person name="Jackson J."/>
            <person name="Pai G."/>
            <person name="Aken S.V."/>
            <person name="Utterback T."/>
            <person name="Reidmuller S."/>
            <person name="Feldblyum T."/>
            <person name="Hsiao J."/>
            <person name="Zismann V."/>
            <person name="Iobst S."/>
            <person name="de Vazeille A.R."/>
            <person name="Buell C.R."/>
            <person name="Ying K."/>
            <person name="Li Y."/>
            <person name="Lu T."/>
            <person name="Huang Y."/>
            <person name="Zhao Q."/>
            <person name="Feng Q."/>
            <person name="Zhang L."/>
            <person name="Zhu J."/>
            <person name="Weng Q."/>
            <person name="Mu J."/>
            <person name="Lu Y."/>
            <person name="Fan D."/>
            <person name="Liu Y."/>
            <person name="Guan J."/>
            <person name="Zhang Y."/>
            <person name="Yu S."/>
            <person name="Liu X."/>
            <person name="Zhang Y."/>
            <person name="Hong G."/>
            <person name="Han B."/>
            <person name="Choisne N."/>
            <person name="Demange N."/>
            <person name="Orjeda G."/>
            <person name="Samain S."/>
            <person name="Cattolico L."/>
            <person name="Pelletier E."/>
            <person name="Couloux A."/>
            <person name="Segurens B."/>
            <person name="Wincker P."/>
            <person name="D'Hont A."/>
            <person name="Scarpelli C."/>
            <person name="Weissenbach J."/>
            <person name="Salanoubat M."/>
            <person name="Quetier F."/>
            <person name="Yu Y."/>
            <person name="Kim H.R."/>
            <person name="Rambo T."/>
            <person name="Currie J."/>
            <person name="Collura K."/>
            <person name="Luo M."/>
            <person name="Yang T."/>
            <person name="Ammiraju J.S.S."/>
            <person name="Engler F."/>
            <person name="Soderlund C."/>
            <person name="Wing R.A."/>
            <person name="Palmer L.E."/>
            <person name="de la Bastide M."/>
            <person name="Spiegel L."/>
            <person name="Nascimento L."/>
            <person name="Zutavern T."/>
            <person name="O'Shaughnessy A."/>
            <person name="Dike S."/>
            <person name="Dedhia N."/>
            <person name="Preston R."/>
            <person name="Balija V."/>
            <person name="McCombie W.R."/>
            <person name="Chow T."/>
            <person name="Chen H."/>
            <person name="Chung M."/>
            <person name="Chen C."/>
            <person name="Shaw J."/>
            <person name="Wu H."/>
            <person name="Hsiao K."/>
            <person name="Chao Y."/>
            <person name="Chu M."/>
            <person name="Cheng C."/>
            <person name="Hour A."/>
            <person name="Lee P."/>
            <person name="Lin S."/>
            <person name="Lin Y."/>
            <person name="Liou J."/>
            <person name="Liu S."/>
            <person name="Hsing Y."/>
            <person name="Raghuvanshi S."/>
            <person name="Mohanty A."/>
            <person name="Bharti A.K."/>
            <person name="Gaur A."/>
            <person name="Gupta V."/>
            <person name="Kumar D."/>
            <person name="Ravi V."/>
            <person name="Vij S."/>
            <person name="Kapur A."/>
            <person name="Khurana P."/>
            <person name="Khurana P."/>
            <person name="Khurana J.P."/>
            <person name="Tyagi A.K."/>
            <person name="Gaikwad K."/>
            <person name="Singh A."/>
            <person name="Dalal V."/>
            <person name="Srivastava S."/>
            <person name="Dixit A."/>
            <person name="Pal A.K."/>
            <person name="Ghazi I.A."/>
            <person name="Yadav M."/>
            <person name="Pandit A."/>
            <person name="Bhargava A."/>
            <person name="Sureshbabu K."/>
            <person name="Batra K."/>
            <person name="Sharma T.R."/>
            <person name="Mohapatra T."/>
            <person name="Singh N.K."/>
            <person name="Messing J."/>
            <person name="Nelson A.B."/>
            <person name="Fuks G."/>
            <person name="Kavchok S."/>
            <person name="Keizer G."/>
            <person name="Linton E."/>
            <person name="Llaca V."/>
            <person name="Song R."/>
            <person name="Tanyolac B."/>
            <person name="Young S."/>
            <person name="Ho-Il K."/>
            <person name="Hahn J.H."/>
            <person name="Sangsakoo G."/>
            <person name="Vanavichit A."/>
            <person name="de Mattos Luiz.A.T."/>
            <person name="Zimmer P.D."/>
            <person name="Malone G."/>
            <person name="Dellagostin O."/>
            <person name="de Oliveira A.C."/>
            <person name="Bevan M."/>
            <person name="Bancroft I."/>
            <person name="Minx P."/>
            <person name="Cordum H."/>
            <person name="Wilson R."/>
            <person name="Cheng Z."/>
            <person name="Jin W."/>
            <person name="Jiang J."/>
            <person name="Leong S.A."/>
            <person name="Iwama H."/>
            <person name="Gojobori T."/>
            <person name="Itoh T."/>
            <person name="Niimura Y."/>
            <person name="Fujii Y."/>
            <person name="Habara T."/>
            <person name="Sakai H."/>
            <person name="Sato Y."/>
            <person name="Wilson G."/>
            <person name="Kumar K."/>
            <person name="McCouch S."/>
            <person name="Juretic N."/>
            <person name="Hoen D."/>
            <person name="Wright S."/>
            <person name="Bruskiewich R."/>
            <person name="Bureau T."/>
            <person name="Miyao A."/>
            <person name="Hirochika H."/>
            <person name="Nishikawa T."/>
            <person name="Kadowaki K."/>
            <person name="Sugiura M."/>
            <person name="Burr B."/>
            <person name="Sasaki T."/>
        </authorList>
    </citation>
    <scope>NUCLEOTIDE SEQUENCE [LARGE SCALE GENOMIC DNA]</scope>
    <source>
        <strain evidence="4">cv. Nipponbare</strain>
    </source>
</reference>
<evidence type="ECO:0000313" key="2">
    <source>
        <dbReference type="EMBL" id="BAD31341.1"/>
    </source>
</evidence>
<gene>
    <name evidence="2" type="ORF">OSJNBa0024L18.2</name>
    <name evidence="3" type="ORF">OSJNBb0050B07.38</name>
</gene>
<feature type="compositionally biased region" description="Basic and acidic residues" evidence="1">
    <location>
        <begin position="30"/>
        <end position="45"/>
    </location>
</feature>
<dbReference type="EMBL" id="AP005409">
    <property type="protein sequence ID" value="BAD31341.1"/>
    <property type="molecule type" value="Genomic_DNA"/>
</dbReference>
<dbReference type="AlphaFoldDB" id="Q69NW4"/>
<evidence type="ECO:0000313" key="4">
    <source>
        <dbReference type="Proteomes" id="UP000000763"/>
    </source>
</evidence>